<keyword evidence="2" id="KW-1133">Transmembrane helix</keyword>
<keyword evidence="4" id="KW-1185">Reference proteome</keyword>
<dbReference type="PANTHER" id="PTHR37488:SF2">
    <property type="entry name" value="DUF1275 DOMAIN-CONTAINING PROTEIN"/>
    <property type="match status" value="1"/>
</dbReference>
<dbReference type="RefSeq" id="XP_064662726.1">
    <property type="nucleotide sequence ID" value="XM_064798399.1"/>
</dbReference>
<dbReference type="PANTHER" id="PTHR37488">
    <property type="entry name" value="DUF1275 DOMAIN-CONTAINING PROTEIN"/>
    <property type="match status" value="1"/>
</dbReference>
<proteinExistence type="predicted"/>
<feature type="compositionally biased region" description="Polar residues" evidence="1">
    <location>
        <begin position="1"/>
        <end position="24"/>
    </location>
</feature>
<dbReference type="EMBL" id="JAVRRT010000002">
    <property type="protein sequence ID" value="KAK5174057.1"/>
    <property type="molecule type" value="Genomic_DNA"/>
</dbReference>
<feature type="region of interest" description="Disordered" evidence="1">
    <location>
        <begin position="1"/>
        <end position="51"/>
    </location>
</feature>
<dbReference type="GeneID" id="89922485"/>
<name>A0AAV9PP55_9PEZI</name>
<evidence type="ECO:0000256" key="1">
    <source>
        <dbReference type="SAM" id="MobiDB-lite"/>
    </source>
</evidence>
<evidence type="ECO:0008006" key="5">
    <source>
        <dbReference type="Google" id="ProtNLM"/>
    </source>
</evidence>
<feature type="transmembrane region" description="Helical" evidence="2">
    <location>
        <begin position="288"/>
        <end position="305"/>
    </location>
</feature>
<sequence>MSRTTNGHLNRNLSDSNGAQNSDNRPLLRSFPRPSGYGTQYLTGSDEGNDASTSEKVKDYLMADVAVRWADLVLVVCFFVSGVIDAGAYNAYENFASMQTGNTVFAALGASNLPKGAPRLAWTKSVCSILSYILGSGLIATFHRAFGDRKRWVFAVSFLFQGILVVISAVLVSRGSSSGSPGSNDPGALMAIPADPGFRWADLIPIGLLSFQAAGKVVASRMLDYNAMPCVVLTTLYTDLASDPGLFTAGLTGNVNRNRRAGGAVFYFLGAVVGGAAAAHSIGFSGALWIAAGVHLGIVICWMLWRAEEEGKGEEEAQEI</sequence>
<organism evidence="3 4">
    <name type="scientific">Saxophila tyrrhenica</name>
    <dbReference type="NCBI Taxonomy" id="1690608"/>
    <lineage>
        <taxon>Eukaryota</taxon>
        <taxon>Fungi</taxon>
        <taxon>Dikarya</taxon>
        <taxon>Ascomycota</taxon>
        <taxon>Pezizomycotina</taxon>
        <taxon>Dothideomycetes</taxon>
        <taxon>Dothideomycetidae</taxon>
        <taxon>Mycosphaerellales</taxon>
        <taxon>Extremaceae</taxon>
        <taxon>Saxophila</taxon>
    </lineage>
</organism>
<evidence type="ECO:0000313" key="4">
    <source>
        <dbReference type="Proteomes" id="UP001337655"/>
    </source>
</evidence>
<dbReference type="AlphaFoldDB" id="A0AAV9PP55"/>
<feature type="transmembrane region" description="Helical" evidence="2">
    <location>
        <begin position="152"/>
        <end position="172"/>
    </location>
</feature>
<keyword evidence="2" id="KW-0812">Transmembrane</keyword>
<evidence type="ECO:0000313" key="3">
    <source>
        <dbReference type="EMBL" id="KAK5174057.1"/>
    </source>
</evidence>
<accession>A0AAV9PP55</accession>
<reference evidence="3 4" key="1">
    <citation type="submission" date="2023-08" db="EMBL/GenBank/DDBJ databases">
        <title>Black Yeasts Isolated from many extreme environments.</title>
        <authorList>
            <person name="Coleine C."/>
            <person name="Stajich J.E."/>
            <person name="Selbmann L."/>
        </authorList>
    </citation>
    <scope>NUCLEOTIDE SEQUENCE [LARGE SCALE GENOMIC DNA]</scope>
    <source>
        <strain evidence="3 4">CCFEE 5935</strain>
    </source>
</reference>
<feature type="transmembrane region" description="Helical" evidence="2">
    <location>
        <begin position="126"/>
        <end position="146"/>
    </location>
</feature>
<gene>
    <name evidence="3" type="ORF">LTR77_001137</name>
</gene>
<dbReference type="Proteomes" id="UP001337655">
    <property type="component" value="Unassembled WGS sequence"/>
</dbReference>
<comment type="caution">
    <text evidence="3">The sequence shown here is derived from an EMBL/GenBank/DDBJ whole genome shotgun (WGS) entry which is preliminary data.</text>
</comment>
<dbReference type="InterPro" id="IPR010699">
    <property type="entry name" value="DUF1275"/>
</dbReference>
<dbReference type="Pfam" id="PF06912">
    <property type="entry name" value="DUF1275"/>
    <property type="match status" value="1"/>
</dbReference>
<evidence type="ECO:0000256" key="2">
    <source>
        <dbReference type="SAM" id="Phobius"/>
    </source>
</evidence>
<feature type="transmembrane region" description="Helical" evidence="2">
    <location>
        <begin position="264"/>
        <end position="282"/>
    </location>
</feature>
<protein>
    <recommendedName>
        <fullName evidence="5">DUF1275 domain protein</fullName>
    </recommendedName>
</protein>
<feature type="transmembrane region" description="Helical" evidence="2">
    <location>
        <begin position="65"/>
        <end position="84"/>
    </location>
</feature>
<keyword evidence="2" id="KW-0472">Membrane</keyword>